<sequence length="73" mass="7797">MLLAHLLAVLVTALVLAQAEHVLWRTLRRLLPVPVQPWTPGHLAPPAHDVASFVARCAVAATRQRGPPSAVPA</sequence>
<dbReference type="STRING" id="1193181.BN10_410003"/>
<dbReference type="Proteomes" id="UP000013167">
    <property type="component" value="Unassembled WGS sequence"/>
</dbReference>
<protein>
    <submittedName>
        <fullName evidence="1">Major facilitator transporter</fullName>
    </submittedName>
</protein>
<accession>N0E4E4</accession>
<dbReference type="AlphaFoldDB" id="N0E4E4"/>
<dbReference type="HOGENOM" id="CLU_2703599_0_0_11"/>
<evidence type="ECO:0000313" key="1">
    <source>
        <dbReference type="EMBL" id="CCH69864.1"/>
    </source>
</evidence>
<comment type="caution">
    <text evidence="1">The sequence shown here is derived from an EMBL/GenBank/DDBJ whole genome shotgun (WGS) entry which is preliminary data.</text>
</comment>
<keyword evidence="2" id="KW-1185">Reference proteome</keyword>
<evidence type="ECO:0000313" key="2">
    <source>
        <dbReference type="Proteomes" id="UP000013167"/>
    </source>
</evidence>
<organism evidence="1 2">
    <name type="scientific">Phycicoccus elongatus Lp2</name>
    <dbReference type="NCBI Taxonomy" id="1193181"/>
    <lineage>
        <taxon>Bacteria</taxon>
        <taxon>Bacillati</taxon>
        <taxon>Actinomycetota</taxon>
        <taxon>Actinomycetes</taxon>
        <taxon>Micrococcales</taxon>
        <taxon>Intrasporangiaceae</taxon>
        <taxon>Phycicoccus</taxon>
    </lineage>
</organism>
<proteinExistence type="predicted"/>
<dbReference type="EMBL" id="CAIZ01000110">
    <property type="protein sequence ID" value="CCH69864.1"/>
    <property type="molecule type" value="Genomic_DNA"/>
</dbReference>
<reference evidence="1 2" key="1">
    <citation type="journal article" date="2013" name="ISME J.">
        <title>A metabolic model for members of the genus Tetrasphaera involved in enhanced biological phosphorus removal.</title>
        <authorList>
            <person name="Kristiansen R."/>
            <person name="Nguyen H.T.T."/>
            <person name="Saunders A.M."/>
            <person name="Nielsen J.L."/>
            <person name="Wimmer R."/>
            <person name="Le V.Q."/>
            <person name="McIlroy S.J."/>
            <person name="Petrovski S."/>
            <person name="Seviour R.J."/>
            <person name="Calteau A."/>
            <person name="Nielsen K.L."/>
            <person name="Nielsen P.H."/>
        </authorList>
    </citation>
    <scope>NUCLEOTIDE SEQUENCE [LARGE SCALE GENOMIC DNA]</scope>
    <source>
        <strain evidence="1 2">Lp2</strain>
    </source>
</reference>
<name>N0E4E4_9MICO</name>
<gene>
    <name evidence="1" type="ORF">BN10_410003</name>
</gene>